<feature type="compositionally biased region" description="Polar residues" evidence="1">
    <location>
        <begin position="42"/>
        <end position="59"/>
    </location>
</feature>
<sequence>MPRTRRTRARPKIEPIYTGVFPMTTSLLRTPVAREYKLRSASPLSPRTVQASTLDSENVGQHDRGLAAGAPAGSPARVAGMKARLISTRGEREDKDQHGYCSAPLTADSAKSGLSLPRIETLLFHDQPPRSVEGDGPTVPRTAGVGGYGVGGHQMATDPERRQSLPAVTADDRNLGFQRYRELLWRRGFLELGNMGQADVLVVPLELRRSSLISSGRSGLEREGSSPVEAGERLFVRAVIHSKDRAPVGLSREFDLQTLRATIPAPLSPLRSPNFDRSTLLSVVSQGRPLSPSHRSPLSPQSPLPSPGFRRSGARHRGSVTALATASERQHGGPLAMPIRAYHAQPPDPSELTTTDVRYARANLPALAAIMMSNQVRRGDRIDLPMPHPKAWMETVAYVYTGESSLLTERVKGNIVYLGGKV</sequence>
<comment type="caution">
    <text evidence="2">The sequence shown here is derived from an EMBL/GenBank/DDBJ whole genome shotgun (WGS) entry which is preliminary data.</text>
</comment>
<keyword evidence="3" id="KW-1185">Reference proteome</keyword>
<feature type="region of interest" description="Disordered" evidence="1">
    <location>
        <begin position="39"/>
        <end position="78"/>
    </location>
</feature>
<accession>A0A151GK76</accession>
<feature type="compositionally biased region" description="Low complexity" evidence="1">
    <location>
        <begin position="66"/>
        <end position="78"/>
    </location>
</feature>
<organism evidence="2 3">
    <name type="scientific">Drechmeria coniospora</name>
    <name type="common">Nematophagous fungus</name>
    <name type="synonym">Meria coniospora</name>
    <dbReference type="NCBI Taxonomy" id="98403"/>
    <lineage>
        <taxon>Eukaryota</taxon>
        <taxon>Fungi</taxon>
        <taxon>Dikarya</taxon>
        <taxon>Ascomycota</taxon>
        <taxon>Pezizomycotina</taxon>
        <taxon>Sordariomycetes</taxon>
        <taxon>Hypocreomycetidae</taxon>
        <taxon>Hypocreales</taxon>
        <taxon>Ophiocordycipitaceae</taxon>
        <taxon>Drechmeria</taxon>
    </lineage>
</organism>
<evidence type="ECO:0000313" key="3">
    <source>
        <dbReference type="Proteomes" id="UP000076580"/>
    </source>
</evidence>
<dbReference type="InParanoid" id="A0A151GK76"/>
<dbReference type="GeneID" id="63717093"/>
<feature type="compositionally biased region" description="Low complexity" evidence="1">
    <location>
        <begin position="289"/>
        <end position="299"/>
    </location>
</feature>
<gene>
    <name evidence="2" type="ORF">DCS_04450</name>
</gene>
<dbReference type="Proteomes" id="UP000076580">
    <property type="component" value="Chromosome 02"/>
</dbReference>
<dbReference type="EMBL" id="LAYC01000002">
    <property type="protein sequence ID" value="KYK57441.1"/>
    <property type="molecule type" value="Genomic_DNA"/>
</dbReference>
<dbReference type="AlphaFoldDB" id="A0A151GK76"/>
<name>A0A151GK76_DRECN</name>
<reference evidence="2 3" key="1">
    <citation type="journal article" date="2016" name="Sci. Rep.">
        <title>Insights into Adaptations to a Near-Obligate Nematode Endoparasitic Lifestyle from the Finished Genome of Drechmeria coniospora.</title>
        <authorList>
            <person name="Zhang L."/>
            <person name="Zhou Z."/>
            <person name="Guo Q."/>
            <person name="Fokkens L."/>
            <person name="Miskei M."/>
            <person name="Pocsi I."/>
            <person name="Zhang W."/>
            <person name="Chen M."/>
            <person name="Wang L."/>
            <person name="Sun Y."/>
            <person name="Donzelli B.G."/>
            <person name="Gibson D.M."/>
            <person name="Nelson D.R."/>
            <person name="Luo J.G."/>
            <person name="Rep M."/>
            <person name="Liu H."/>
            <person name="Yang S."/>
            <person name="Wang J."/>
            <person name="Krasnoff S.B."/>
            <person name="Xu Y."/>
            <person name="Molnar I."/>
            <person name="Lin M."/>
        </authorList>
    </citation>
    <scope>NUCLEOTIDE SEQUENCE [LARGE SCALE GENOMIC DNA]</scope>
    <source>
        <strain evidence="2 3">ARSEF 6962</strain>
    </source>
</reference>
<protein>
    <submittedName>
        <fullName evidence="2">Uncharacterized protein</fullName>
    </submittedName>
</protein>
<feature type="region of interest" description="Disordered" evidence="1">
    <location>
        <begin position="284"/>
        <end position="331"/>
    </location>
</feature>
<evidence type="ECO:0000313" key="2">
    <source>
        <dbReference type="EMBL" id="KYK57441.1"/>
    </source>
</evidence>
<proteinExistence type="predicted"/>
<evidence type="ECO:0000256" key="1">
    <source>
        <dbReference type="SAM" id="MobiDB-lite"/>
    </source>
</evidence>
<dbReference type="RefSeq" id="XP_040656793.1">
    <property type="nucleotide sequence ID" value="XM_040801760.1"/>
</dbReference>